<dbReference type="GeneID" id="20646934"/>
<evidence type="ECO:0000313" key="3">
    <source>
        <dbReference type="Proteomes" id="UP000002640"/>
    </source>
</evidence>
<organism evidence="2 3">
    <name type="scientific">Phytophthora sojae (strain P6497)</name>
    <name type="common">Soybean stem and root rot agent</name>
    <name type="synonym">Phytophthora megasperma f. sp. glycines</name>
    <dbReference type="NCBI Taxonomy" id="1094619"/>
    <lineage>
        <taxon>Eukaryota</taxon>
        <taxon>Sar</taxon>
        <taxon>Stramenopiles</taxon>
        <taxon>Oomycota</taxon>
        <taxon>Peronosporomycetes</taxon>
        <taxon>Peronosporales</taxon>
        <taxon>Peronosporaceae</taxon>
        <taxon>Phytophthora</taxon>
    </lineage>
</organism>
<dbReference type="EMBL" id="JH159156">
    <property type="protein sequence ID" value="EGZ13419.1"/>
    <property type="molecule type" value="Genomic_DNA"/>
</dbReference>
<dbReference type="Proteomes" id="UP000002640">
    <property type="component" value="Unassembled WGS sequence"/>
</dbReference>
<dbReference type="AlphaFoldDB" id="G4ZUE5"/>
<reference evidence="2 3" key="1">
    <citation type="journal article" date="2006" name="Science">
        <title>Phytophthora genome sequences uncover evolutionary origins and mechanisms of pathogenesis.</title>
        <authorList>
            <person name="Tyler B.M."/>
            <person name="Tripathy S."/>
            <person name="Zhang X."/>
            <person name="Dehal P."/>
            <person name="Jiang R.H."/>
            <person name="Aerts A."/>
            <person name="Arredondo F.D."/>
            <person name="Baxter L."/>
            <person name="Bensasson D."/>
            <person name="Beynon J.L."/>
            <person name="Chapman J."/>
            <person name="Damasceno C.M."/>
            <person name="Dorrance A.E."/>
            <person name="Dou D."/>
            <person name="Dickerman A.W."/>
            <person name="Dubchak I.L."/>
            <person name="Garbelotto M."/>
            <person name="Gijzen M."/>
            <person name="Gordon S.G."/>
            <person name="Govers F."/>
            <person name="Grunwald N.J."/>
            <person name="Huang W."/>
            <person name="Ivors K.L."/>
            <person name="Jones R.W."/>
            <person name="Kamoun S."/>
            <person name="Krampis K."/>
            <person name="Lamour K.H."/>
            <person name="Lee M.K."/>
            <person name="McDonald W.H."/>
            <person name="Medina M."/>
            <person name="Meijer H.J."/>
            <person name="Nordberg E.K."/>
            <person name="Maclean D.J."/>
            <person name="Ospina-Giraldo M.D."/>
            <person name="Morris P.F."/>
            <person name="Phuntumart V."/>
            <person name="Putnam N.H."/>
            <person name="Rash S."/>
            <person name="Rose J.K."/>
            <person name="Sakihama Y."/>
            <person name="Salamov A.A."/>
            <person name="Savidor A."/>
            <person name="Scheuring C.F."/>
            <person name="Smith B.M."/>
            <person name="Sobral B.W."/>
            <person name="Terry A."/>
            <person name="Torto-Alalibo T.A."/>
            <person name="Win J."/>
            <person name="Xu Z."/>
            <person name="Zhang H."/>
            <person name="Grigoriev I.V."/>
            <person name="Rokhsar D.S."/>
            <person name="Boore J.L."/>
        </authorList>
    </citation>
    <scope>NUCLEOTIDE SEQUENCE [LARGE SCALE GENOMIC DNA]</scope>
    <source>
        <strain evidence="2 3">P6497</strain>
    </source>
</reference>
<keyword evidence="3" id="KW-1185">Reference proteome</keyword>
<feature type="region of interest" description="Disordered" evidence="1">
    <location>
        <begin position="139"/>
        <end position="162"/>
    </location>
</feature>
<dbReference type="RefSeq" id="XP_009530848.1">
    <property type="nucleotide sequence ID" value="XM_009532553.1"/>
</dbReference>
<evidence type="ECO:0000313" key="2">
    <source>
        <dbReference type="EMBL" id="EGZ13419.1"/>
    </source>
</evidence>
<accession>G4ZUE5</accession>
<protein>
    <submittedName>
        <fullName evidence="2">Uncharacterized protein</fullName>
    </submittedName>
</protein>
<dbReference type="InParanoid" id="G4ZUE5"/>
<dbReference type="KEGG" id="psoj:PHYSODRAFT_335196"/>
<proteinExistence type="predicted"/>
<name>G4ZUE5_PHYSP</name>
<evidence type="ECO:0000256" key="1">
    <source>
        <dbReference type="SAM" id="MobiDB-lite"/>
    </source>
</evidence>
<gene>
    <name evidence="2" type="ORF">PHYSODRAFT_335196</name>
</gene>
<dbReference type="SMR" id="G4ZUE5"/>
<sequence>MNWHPPRLPPHPATAPSVRRLVALFESRAAVRTATRASAAAATSRTRVSTLIESYSASSTIASSSVEATDVVGSSAVAAVETLDPRWSIQLLDAARFAEFQYGYSGFEAPAVDDQDQDQGQGFTALEPTEELHEVTAAAADDGDDEDCLQQAPPAELPVGPVDDADVKSYSQLLQEADDLLDRVHDAAAADAAPAVVEPKPSETQPHVRAAAAPQATKSRLLDFKQSAAFVGQCAQARRRRSAAAAKPQPAPHHVLAYTAATVEERTTSVVSTELDAMVDEAL</sequence>